<protein>
    <recommendedName>
        <fullName evidence="2">Urease accessory protein UreD</fullName>
    </recommendedName>
</protein>
<proteinExistence type="inferred from homology"/>
<evidence type="ECO:0000256" key="3">
    <source>
        <dbReference type="SAM" id="MobiDB-lite"/>
    </source>
</evidence>
<dbReference type="GO" id="GO:0005737">
    <property type="term" value="C:cytoplasm"/>
    <property type="evidence" value="ECO:0007669"/>
    <property type="project" value="UniProtKB-SubCell"/>
</dbReference>
<dbReference type="InterPro" id="IPR002669">
    <property type="entry name" value="UreD"/>
</dbReference>
<evidence type="ECO:0000256" key="2">
    <source>
        <dbReference type="HAMAP-Rule" id="MF_01384"/>
    </source>
</evidence>
<keyword evidence="2" id="KW-0963">Cytoplasm</keyword>
<comment type="function">
    <text evidence="2">Required for maturation of urease via the functional incorporation of the urease nickel metallocenter.</text>
</comment>
<comment type="subcellular location">
    <subcellularLocation>
        <location evidence="2">Cytoplasm</location>
    </subcellularLocation>
</comment>
<dbReference type="GO" id="GO:0016151">
    <property type="term" value="F:nickel cation binding"/>
    <property type="evidence" value="ECO:0007669"/>
    <property type="project" value="UniProtKB-UniRule"/>
</dbReference>
<dbReference type="Pfam" id="PF01774">
    <property type="entry name" value="UreD"/>
    <property type="match status" value="1"/>
</dbReference>
<comment type="similarity">
    <text evidence="2">Belongs to the UreD family.</text>
</comment>
<dbReference type="EMBL" id="SNAA01000006">
    <property type="protein sequence ID" value="TDL81174.1"/>
    <property type="molecule type" value="Genomic_DNA"/>
</dbReference>
<comment type="caution">
    <text evidence="4">The sequence shown here is derived from an EMBL/GenBank/DDBJ whole genome shotgun (WGS) entry which is preliminary data.</text>
</comment>
<evidence type="ECO:0000313" key="5">
    <source>
        <dbReference type="Proteomes" id="UP000295701"/>
    </source>
</evidence>
<name>A0A4R6AE09_9RHOB</name>
<dbReference type="OrthoDB" id="9798842at2"/>
<comment type="subunit">
    <text evidence="2">UreD, UreF and UreG form a complex that acts as a GTP-hydrolysis-dependent molecular chaperone, activating the urease apoprotein by helping to assemble the nickel containing metallocenter of UreC. The UreE protein probably delivers the nickel.</text>
</comment>
<keyword evidence="2" id="KW-0996">Nickel insertion</keyword>
<evidence type="ECO:0000313" key="4">
    <source>
        <dbReference type="EMBL" id="TDL81174.1"/>
    </source>
</evidence>
<accession>A0A4R6AE09</accession>
<keyword evidence="5" id="KW-1185">Reference proteome</keyword>
<dbReference type="HAMAP" id="MF_01384">
    <property type="entry name" value="UreD"/>
    <property type="match status" value="1"/>
</dbReference>
<gene>
    <name evidence="2" type="primary">ureD</name>
    <name evidence="4" type="ORF">E2L08_07515</name>
</gene>
<dbReference type="AlphaFoldDB" id="A0A4R6AE09"/>
<keyword evidence="1 2" id="KW-0143">Chaperone</keyword>
<dbReference type="RefSeq" id="WP_133396453.1">
    <property type="nucleotide sequence ID" value="NZ_SNAA01000006.1"/>
</dbReference>
<reference evidence="4 5" key="1">
    <citation type="submission" date="2019-03" db="EMBL/GenBank/DDBJ databases">
        <title>Primorskyibacter sp. SS33 isolated from sediments.</title>
        <authorList>
            <person name="Xunke S."/>
        </authorList>
    </citation>
    <scope>NUCLEOTIDE SEQUENCE [LARGE SCALE GENOMIC DNA]</scope>
    <source>
        <strain evidence="4 5">SS33</strain>
    </source>
</reference>
<organism evidence="4 5">
    <name type="scientific">Palleronia sediminis</name>
    <dbReference type="NCBI Taxonomy" id="2547833"/>
    <lineage>
        <taxon>Bacteria</taxon>
        <taxon>Pseudomonadati</taxon>
        <taxon>Pseudomonadota</taxon>
        <taxon>Alphaproteobacteria</taxon>
        <taxon>Rhodobacterales</taxon>
        <taxon>Roseobacteraceae</taxon>
        <taxon>Palleronia</taxon>
    </lineage>
</organism>
<sequence>MFVSSPPEPAPHANHMVARAVLASELGPDGRRSRVSRLRSDGPLVLRPSHPKGAEPLTHRRTDAARVSLAAGTAGPLGGDDYALSIHVGAGSTLVLQDVAAMLVLPGAGGGRSRMSLDIRVDDGATFVWWPEPIIAAHRCDHTHDIRIEIAPDARMILREEAILGRHGEVPGNFASRLRITRGGAALYDQRLRFGPSAAGADGAAVLGDAGAVGSIIAVDPAWERGAPPADPYDRGAALTPLAGPAIAIGAVAADSLALRRLLVRGLDILGGPWIARHNGKDGS</sequence>
<feature type="region of interest" description="Disordered" evidence="3">
    <location>
        <begin position="29"/>
        <end position="62"/>
    </location>
</feature>
<dbReference type="Proteomes" id="UP000295701">
    <property type="component" value="Unassembled WGS sequence"/>
</dbReference>
<evidence type="ECO:0000256" key="1">
    <source>
        <dbReference type="ARBA" id="ARBA00023186"/>
    </source>
</evidence>